<dbReference type="EC" id="3.1.1.-" evidence="6"/>
<keyword evidence="3 6" id="KW-0378">Hydrolase</keyword>
<evidence type="ECO:0000313" key="10">
    <source>
        <dbReference type="Proteomes" id="UP000791440"/>
    </source>
</evidence>
<dbReference type="InterPro" id="IPR019826">
    <property type="entry name" value="Carboxylesterase_B_AS"/>
</dbReference>
<evidence type="ECO:0000313" key="8">
    <source>
        <dbReference type="EMBL" id="KAG6442936.1"/>
    </source>
</evidence>
<evidence type="ECO:0000256" key="5">
    <source>
        <dbReference type="ARBA" id="ARBA00023180"/>
    </source>
</evidence>
<evidence type="ECO:0000259" key="7">
    <source>
        <dbReference type="Pfam" id="PF00135"/>
    </source>
</evidence>
<dbReference type="InterPro" id="IPR002018">
    <property type="entry name" value="CarbesteraseB"/>
</dbReference>
<evidence type="ECO:0000256" key="2">
    <source>
        <dbReference type="ARBA" id="ARBA00022487"/>
    </source>
</evidence>
<keyword evidence="10" id="KW-1185">Reference proteome</keyword>
<keyword evidence="2" id="KW-0719">Serine esterase</keyword>
<feature type="chain" id="PRO_5039737670" description="Carboxylic ester hydrolase" evidence="6">
    <location>
        <begin position="18"/>
        <end position="546"/>
    </location>
</feature>
<evidence type="ECO:0000256" key="3">
    <source>
        <dbReference type="ARBA" id="ARBA00022801"/>
    </source>
</evidence>
<dbReference type="PROSITE" id="PS00122">
    <property type="entry name" value="CARBOXYLESTERASE_B_1"/>
    <property type="match status" value="1"/>
</dbReference>
<feature type="domain" description="Carboxylesterase type B" evidence="7">
    <location>
        <begin position="23"/>
        <end position="506"/>
    </location>
</feature>
<comment type="similarity">
    <text evidence="1 6">Belongs to the type-B carboxylesterase/lipase family.</text>
</comment>
<evidence type="ECO:0000256" key="4">
    <source>
        <dbReference type="ARBA" id="ARBA00023157"/>
    </source>
</evidence>
<sequence>MYVRPLIICVVLVNVQSQGIQETRIVNIDQGPVRGFKKPGAGYYSFYNMPYATIRERFKAASPPPTWTTPFDAVDRGIICPQAFVPYVNSANRTMQEDCLVINVFVPETNETNLPVLVDVHGGAFHAGLGDAFTYNKFATLKNVIVVTYNYRVGILGFICMGTENIPGNAGMKDVVTGLRWVQRNIASFGGNPNDVTLTGCSAGGTAIDLLILSNSTKGLFKRVITDSGSNLAAYAIQPDPIEMAKQDAMLYNFTDVDNLDALEQFFLTEPYETFTRTSSNCGPCVEKDLGQEMFLHEAPYTILNRGDFIKYPTMYGLTDMEGLFYFNRFEELSQQMDSNFSNFLPNDLQFSSEGERQRVAESVKYFYFGNGSVSGNLKAFVDYQSDVVFVYSILRTVQLNVHVGHRELYLYEYSYYDDGSWGAPHCAQARAVRDEDETNLTENYMRIKTLMREFWYNFMIAGNPVINASPVPSWPIVGQNRSPHLSVGRSIELRGTLMQERAQFWDAIYERHYRLPVPPSRDSASLLAPRNSVSVTILLIIFNLL</sequence>
<name>A0A921YP00_MANSE</name>
<gene>
    <name evidence="8" type="ORF">O3G_MSEX002573</name>
</gene>
<reference evidence="8" key="1">
    <citation type="journal article" date="2016" name="Insect Biochem. Mol. Biol.">
        <title>Multifaceted biological insights from a draft genome sequence of the tobacco hornworm moth, Manduca sexta.</title>
        <authorList>
            <person name="Kanost M.R."/>
            <person name="Arrese E.L."/>
            <person name="Cao X."/>
            <person name="Chen Y.R."/>
            <person name="Chellapilla S."/>
            <person name="Goldsmith M.R."/>
            <person name="Grosse-Wilde E."/>
            <person name="Heckel D.G."/>
            <person name="Herndon N."/>
            <person name="Jiang H."/>
            <person name="Papanicolaou A."/>
            <person name="Qu J."/>
            <person name="Soulages J.L."/>
            <person name="Vogel H."/>
            <person name="Walters J."/>
            <person name="Waterhouse R.M."/>
            <person name="Ahn S.J."/>
            <person name="Almeida F.C."/>
            <person name="An C."/>
            <person name="Aqrawi P."/>
            <person name="Bretschneider A."/>
            <person name="Bryant W.B."/>
            <person name="Bucks S."/>
            <person name="Chao H."/>
            <person name="Chevignon G."/>
            <person name="Christen J.M."/>
            <person name="Clarke D.F."/>
            <person name="Dittmer N.T."/>
            <person name="Ferguson L.C.F."/>
            <person name="Garavelou S."/>
            <person name="Gordon K.H.J."/>
            <person name="Gunaratna R.T."/>
            <person name="Han Y."/>
            <person name="Hauser F."/>
            <person name="He Y."/>
            <person name="Heidel-Fischer H."/>
            <person name="Hirsh A."/>
            <person name="Hu Y."/>
            <person name="Jiang H."/>
            <person name="Kalra D."/>
            <person name="Klinner C."/>
            <person name="Konig C."/>
            <person name="Kovar C."/>
            <person name="Kroll A.R."/>
            <person name="Kuwar S.S."/>
            <person name="Lee S.L."/>
            <person name="Lehman R."/>
            <person name="Li K."/>
            <person name="Li Z."/>
            <person name="Liang H."/>
            <person name="Lovelace S."/>
            <person name="Lu Z."/>
            <person name="Mansfield J.H."/>
            <person name="McCulloch K.J."/>
            <person name="Mathew T."/>
            <person name="Morton B."/>
            <person name="Muzny D.M."/>
            <person name="Neunemann D."/>
            <person name="Ongeri F."/>
            <person name="Pauchet Y."/>
            <person name="Pu L.L."/>
            <person name="Pyrousis I."/>
            <person name="Rao X.J."/>
            <person name="Redding A."/>
            <person name="Roesel C."/>
            <person name="Sanchez-Gracia A."/>
            <person name="Schaack S."/>
            <person name="Shukla A."/>
            <person name="Tetreau G."/>
            <person name="Wang Y."/>
            <person name="Xiong G.H."/>
            <person name="Traut W."/>
            <person name="Walsh T.K."/>
            <person name="Worley K.C."/>
            <person name="Wu D."/>
            <person name="Wu W."/>
            <person name="Wu Y.Q."/>
            <person name="Zhang X."/>
            <person name="Zou Z."/>
            <person name="Zucker H."/>
            <person name="Briscoe A.D."/>
            <person name="Burmester T."/>
            <person name="Clem R.J."/>
            <person name="Feyereisen R."/>
            <person name="Grimmelikhuijzen C.J.P."/>
            <person name="Hamodrakas S.J."/>
            <person name="Hansson B.S."/>
            <person name="Huguet E."/>
            <person name="Jermiin L.S."/>
            <person name="Lan Q."/>
            <person name="Lehman H.K."/>
            <person name="Lorenzen M."/>
            <person name="Merzendorfer H."/>
            <person name="Michalopoulos I."/>
            <person name="Morton D.B."/>
            <person name="Muthukrishnan S."/>
            <person name="Oakeshott J.G."/>
            <person name="Palmer W."/>
            <person name="Park Y."/>
            <person name="Passarelli A.L."/>
            <person name="Rozas J."/>
            <person name="Schwartz L.M."/>
            <person name="Smith W."/>
            <person name="Southgate A."/>
            <person name="Vilcinskas A."/>
            <person name="Vogt R."/>
            <person name="Wang P."/>
            <person name="Werren J."/>
            <person name="Yu X.Q."/>
            <person name="Zhou J.J."/>
            <person name="Brown S.J."/>
            <person name="Scherer S.E."/>
            <person name="Richards S."/>
            <person name="Blissard G.W."/>
        </authorList>
    </citation>
    <scope>NUCLEOTIDE SEQUENCE</scope>
</reference>
<protein>
    <recommendedName>
        <fullName evidence="6">Carboxylic ester hydrolase</fullName>
        <ecNumber evidence="6">3.1.1.-</ecNumber>
    </recommendedName>
</protein>
<keyword evidence="5" id="KW-0325">Glycoprotein</keyword>
<accession>A0A921YP00</accession>
<dbReference type="EMBL" id="ON929154">
    <property type="protein sequence ID" value="UXP71936.1"/>
    <property type="molecule type" value="mRNA"/>
</dbReference>
<dbReference type="InterPro" id="IPR029058">
    <property type="entry name" value="AB_hydrolase_fold"/>
</dbReference>
<evidence type="ECO:0000313" key="9">
    <source>
        <dbReference type="EMBL" id="UXP71936.1"/>
    </source>
</evidence>
<keyword evidence="4" id="KW-1015">Disulfide bond</keyword>
<dbReference type="PANTHER" id="PTHR11559">
    <property type="entry name" value="CARBOXYLESTERASE"/>
    <property type="match status" value="1"/>
</dbReference>
<keyword evidence="6" id="KW-0732">Signal</keyword>
<dbReference type="EMBL" id="JH668297">
    <property type="protein sequence ID" value="KAG6442936.1"/>
    <property type="molecule type" value="Genomic_DNA"/>
</dbReference>
<evidence type="ECO:0000256" key="6">
    <source>
        <dbReference type="RuleBase" id="RU361235"/>
    </source>
</evidence>
<dbReference type="InterPro" id="IPR050309">
    <property type="entry name" value="Type-B_Carboxylest/Lipase"/>
</dbReference>
<reference evidence="8" key="2">
    <citation type="submission" date="2020-12" db="EMBL/GenBank/DDBJ databases">
        <authorList>
            <person name="Kanost M."/>
        </authorList>
    </citation>
    <scope>NUCLEOTIDE SEQUENCE</scope>
</reference>
<dbReference type="AlphaFoldDB" id="A0A921YP00"/>
<proteinExistence type="evidence at transcript level"/>
<dbReference type="GO" id="GO:0052689">
    <property type="term" value="F:carboxylic ester hydrolase activity"/>
    <property type="evidence" value="ECO:0007669"/>
    <property type="project" value="UniProtKB-KW"/>
</dbReference>
<dbReference type="Proteomes" id="UP000791440">
    <property type="component" value="Unassembled WGS sequence"/>
</dbReference>
<dbReference type="Gene3D" id="3.40.50.1820">
    <property type="entry name" value="alpha/beta hydrolase"/>
    <property type="match status" value="1"/>
</dbReference>
<dbReference type="Pfam" id="PF00135">
    <property type="entry name" value="COesterase"/>
    <property type="match status" value="1"/>
</dbReference>
<reference evidence="9" key="3">
    <citation type="journal article" date="2022" name="Insect Sci.">
        <title>Genome-wide identification, classification, and expression profiling of serine esterases and other esterase-related proteins in the tobacco hornworm, Manduca sexta.</title>
        <authorList>
            <person name="Miao Z."/>
            <person name="Xiong C."/>
            <person name="Cao X."/>
            <person name="Shan T."/>
            <person name="Jin Q."/>
            <person name="Jiang H."/>
        </authorList>
    </citation>
    <scope>NUCLEOTIDE SEQUENCE</scope>
    <source>
        <strain evidence="9">FE4-2</strain>
    </source>
</reference>
<feature type="signal peptide" evidence="6">
    <location>
        <begin position="1"/>
        <end position="17"/>
    </location>
</feature>
<evidence type="ECO:0000256" key="1">
    <source>
        <dbReference type="ARBA" id="ARBA00005964"/>
    </source>
</evidence>
<organism evidence="8 10">
    <name type="scientific">Manduca sexta</name>
    <name type="common">Tobacco hawkmoth</name>
    <name type="synonym">Tobacco hornworm</name>
    <dbReference type="NCBI Taxonomy" id="7130"/>
    <lineage>
        <taxon>Eukaryota</taxon>
        <taxon>Metazoa</taxon>
        <taxon>Ecdysozoa</taxon>
        <taxon>Arthropoda</taxon>
        <taxon>Hexapoda</taxon>
        <taxon>Insecta</taxon>
        <taxon>Pterygota</taxon>
        <taxon>Neoptera</taxon>
        <taxon>Endopterygota</taxon>
        <taxon>Lepidoptera</taxon>
        <taxon>Glossata</taxon>
        <taxon>Ditrysia</taxon>
        <taxon>Bombycoidea</taxon>
        <taxon>Sphingidae</taxon>
        <taxon>Sphinginae</taxon>
        <taxon>Sphingini</taxon>
        <taxon>Manduca</taxon>
    </lineage>
</organism>
<dbReference type="SUPFAM" id="SSF53474">
    <property type="entry name" value="alpha/beta-Hydrolases"/>
    <property type="match status" value="1"/>
</dbReference>